<feature type="domain" description="Glycine zipper-like" evidence="2">
    <location>
        <begin position="1"/>
        <end position="57"/>
    </location>
</feature>
<proteinExistence type="predicted"/>
<feature type="transmembrane region" description="Helical" evidence="1">
    <location>
        <begin position="32"/>
        <end position="54"/>
    </location>
</feature>
<evidence type="ECO:0000259" key="2">
    <source>
        <dbReference type="Pfam" id="PF26273"/>
    </source>
</evidence>
<dbReference type="EMBL" id="JACSNR010000001">
    <property type="protein sequence ID" value="MBM6922197.1"/>
    <property type="molecule type" value="Genomic_DNA"/>
</dbReference>
<reference evidence="3 4" key="1">
    <citation type="journal article" date="2021" name="Sci. Rep.">
        <title>The distribution of antibiotic resistance genes in chicken gut microbiota commensals.</title>
        <authorList>
            <person name="Juricova H."/>
            <person name="Matiasovicova J."/>
            <person name="Kubasova T."/>
            <person name="Cejkova D."/>
            <person name="Rychlik I."/>
        </authorList>
    </citation>
    <scope>NUCLEOTIDE SEQUENCE [LARGE SCALE GENOMIC DNA]</scope>
    <source>
        <strain evidence="3 4">An564</strain>
    </source>
</reference>
<evidence type="ECO:0000313" key="3">
    <source>
        <dbReference type="EMBL" id="MBM6922197.1"/>
    </source>
</evidence>
<comment type="caution">
    <text evidence="3">The sequence shown here is derived from an EMBL/GenBank/DDBJ whole genome shotgun (WGS) entry which is preliminary data.</text>
</comment>
<sequence>MEQKNRFLSLGIALGLIAGTAAGVLVDLFTGWTFSISMGAGLGMLGGIVLGALLDSRHSDS</sequence>
<keyword evidence="4" id="KW-1185">Reference proteome</keyword>
<gene>
    <name evidence="3" type="ORF">H9X81_00620</name>
</gene>
<keyword evidence="1" id="KW-0472">Membrane</keyword>
<dbReference type="RefSeq" id="WP_191391714.1">
    <property type="nucleotide sequence ID" value="NZ_JACSNR010000001.1"/>
</dbReference>
<dbReference type="Pfam" id="PF26273">
    <property type="entry name" value="Gly_zipper"/>
    <property type="match status" value="1"/>
</dbReference>
<protein>
    <recommendedName>
        <fullName evidence="2">Glycine zipper-like domain-containing protein</fullName>
    </recommendedName>
</protein>
<name>A0ABS2GIA1_9FIRM</name>
<evidence type="ECO:0000313" key="4">
    <source>
        <dbReference type="Proteomes" id="UP000724149"/>
    </source>
</evidence>
<organism evidence="3 4">
    <name type="scientific">Hydrogenoanaerobacterium saccharovorans</name>
    <dbReference type="NCBI Taxonomy" id="474960"/>
    <lineage>
        <taxon>Bacteria</taxon>
        <taxon>Bacillati</taxon>
        <taxon>Bacillota</taxon>
        <taxon>Clostridia</taxon>
        <taxon>Eubacteriales</taxon>
        <taxon>Oscillospiraceae</taxon>
        <taxon>Hydrogenoanaerobacterium</taxon>
    </lineage>
</organism>
<accession>A0ABS2GIA1</accession>
<keyword evidence="1" id="KW-1133">Transmembrane helix</keyword>
<keyword evidence="1" id="KW-0812">Transmembrane</keyword>
<dbReference type="InterPro" id="IPR058598">
    <property type="entry name" value="Gly_zipper-like_dom"/>
</dbReference>
<evidence type="ECO:0000256" key="1">
    <source>
        <dbReference type="SAM" id="Phobius"/>
    </source>
</evidence>
<dbReference type="Proteomes" id="UP000724149">
    <property type="component" value="Unassembled WGS sequence"/>
</dbReference>